<dbReference type="InterPro" id="IPR003607">
    <property type="entry name" value="HD/PDEase_dom"/>
</dbReference>
<reference evidence="3" key="1">
    <citation type="submission" date="2018-11" db="EMBL/GenBank/DDBJ databases">
        <title>Genome sequencing of a novel mesophilic and cellulolytic organism within the genus Hungateiclostridium.</title>
        <authorList>
            <person name="Rettenmaier R."/>
            <person name="Liebl W."/>
            <person name="Zverlov V."/>
        </authorList>
    </citation>
    <scope>NUCLEOTIDE SEQUENCE [LARGE SCALE GENOMIC DNA]</scope>
    <source>
        <strain evidence="3">N2K1</strain>
    </source>
</reference>
<dbReference type="AlphaFoldDB" id="A0A4Q0I4G4"/>
<sequence>MEREQALEELRGRIENENLIKHSLAVEAIMKDLAFYFKDDIDKWGLAGLLHDIDCEKTAGDISKHSLVGAEILESLDIESSIVYAVKAHNDYHGIERKRKIDKALFCADPAAGIITASALILPSKKLEDVTVEFVIKRINEKGFAKGVNREQIKSCEQLGISLEKFIEISLEAMKKISDDLGL</sequence>
<accession>A0A4Q0I4G4</accession>
<evidence type="ECO:0000259" key="1">
    <source>
        <dbReference type="PROSITE" id="PS51481"/>
    </source>
</evidence>
<evidence type="ECO:0000313" key="3">
    <source>
        <dbReference type="Proteomes" id="UP000289166"/>
    </source>
</evidence>
<feature type="domain" description="DhaK" evidence="1">
    <location>
        <begin position="1"/>
        <end position="183"/>
    </location>
</feature>
<dbReference type="Pfam" id="PF01966">
    <property type="entry name" value="HD"/>
    <property type="match status" value="1"/>
</dbReference>
<dbReference type="PROSITE" id="PS51481">
    <property type="entry name" value="DHAK"/>
    <property type="match status" value="1"/>
</dbReference>
<dbReference type="InterPro" id="IPR004006">
    <property type="entry name" value="DhaK_dom"/>
</dbReference>
<dbReference type="EMBL" id="RLII01000008">
    <property type="protein sequence ID" value="RXE59193.1"/>
    <property type="molecule type" value="Genomic_DNA"/>
</dbReference>
<name>A0A4Q0I4G4_9FIRM</name>
<proteinExistence type="predicted"/>
<dbReference type="Proteomes" id="UP000289166">
    <property type="component" value="Unassembled WGS sequence"/>
</dbReference>
<dbReference type="CDD" id="cd00077">
    <property type="entry name" value="HDc"/>
    <property type="match status" value="1"/>
</dbReference>
<comment type="caution">
    <text evidence="2">The sequence shown here is derived from an EMBL/GenBank/DDBJ whole genome shotgun (WGS) entry which is preliminary data.</text>
</comment>
<dbReference type="InterPro" id="IPR006675">
    <property type="entry name" value="HDIG_dom"/>
</dbReference>
<dbReference type="RefSeq" id="WP_069194321.1">
    <property type="nucleotide sequence ID" value="NZ_RLII01000008.1"/>
</dbReference>
<dbReference type="Gene3D" id="1.10.3210.10">
    <property type="entry name" value="Hypothetical protein af1432"/>
    <property type="match status" value="1"/>
</dbReference>
<organism evidence="2 3">
    <name type="scientific">Acetivibrio mesophilus</name>
    <dbReference type="NCBI Taxonomy" id="2487273"/>
    <lineage>
        <taxon>Bacteria</taxon>
        <taxon>Bacillati</taxon>
        <taxon>Bacillota</taxon>
        <taxon>Clostridia</taxon>
        <taxon>Eubacteriales</taxon>
        <taxon>Oscillospiraceae</taxon>
        <taxon>Acetivibrio</taxon>
    </lineage>
</organism>
<dbReference type="NCBIfam" id="TIGR00277">
    <property type="entry name" value="HDIG"/>
    <property type="match status" value="1"/>
</dbReference>
<dbReference type="SUPFAM" id="SSF109604">
    <property type="entry name" value="HD-domain/PDEase-like"/>
    <property type="match status" value="1"/>
</dbReference>
<dbReference type="PANTHER" id="PTHR38659">
    <property type="entry name" value="METAL-DEPENDENT PHOSPHOHYDROLASE"/>
    <property type="match status" value="1"/>
</dbReference>
<dbReference type="InterPro" id="IPR006674">
    <property type="entry name" value="HD_domain"/>
</dbReference>
<protein>
    <submittedName>
        <fullName evidence="2">HDIG domain-containing protein</fullName>
    </submittedName>
</protein>
<keyword evidence="3" id="KW-1185">Reference proteome</keyword>
<dbReference type="GO" id="GO:0006071">
    <property type="term" value="P:glycerol metabolic process"/>
    <property type="evidence" value="ECO:0007669"/>
    <property type="project" value="InterPro"/>
</dbReference>
<dbReference type="OrthoDB" id="9801160at2"/>
<evidence type="ECO:0000313" key="2">
    <source>
        <dbReference type="EMBL" id="RXE59193.1"/>
    </source>
</evidence>
<dbReference type="GO" id="GO:0004371">
    <property type="term" value="F:glycerone kinase activity"/>
    <property type="evidence" value="ECO:0007669"/>
    <property type="project" value="InterPro"/>
</dbReference>
<dbReference type="PANTHER" id="PTHR38659:SF1">
    <property type="entry name" value="METAL DEPENDENT PHOSPHOHYDROLASE"/>
    <property type="match status" value="1"/>
</dbReference>
<gene>
    <name evidence="2" type="ORF">EFD62_08585</name>
</gene>